<sequence length="399" mass="45471">MKKYIWSLLWLPLALSEVINNIVVFGDSYSDVGNSQRLTNGPLWSEDLAVGWEASLYSFAFSGAVCNNTLYPPDQDKFIPSVTDQVEMYYNQQLNLDSEETAIIFWVGVNDIYQIFEHTQEDQDIQAELKKVVECIGTNVRNIRKVFSANKFIVFGVPPLESMPYYAANPNLTESREKAANQLNEMLTKEVEKMNKHSQHLELDLVDVHKLLDDIIESPDVFGLENAHDPFWEVCQGKCTDNPDLYVWWDKTHLTGGVHRLIANSILMAGSLAPETYLSDDADVLQLIPKYQSPIYKPQKRKGQIERVIADLKEEKEKEDNQQPNTKEQEETMVSSPLKPSPVKSYLYFGVTATLIVCIAFILFIKTKRRGNHLAALSGLIHKPDRARFLPLHNMDSNT</sequence>
<keyword evidence="1" id="KW-0378">Hydrolase</keyword>
<dbReference type="CDD" id="cd01846">
    <property type="entry name" value="fatty_acyltransferase_like"/>
    <property type="match status" value="1"/>
</dbReference>
<organism evidence="5 6">
    <name type="scientific">Helicostylum pulchrum</name>
    <dbReference type="NCBI Taxonomy" id="562976"/>
    <lineage>
        <taxon>Eukaryota</taxon>
        <taxon>Fungi</taxon>
        <taxon>Fungi incertae sedis</taxon>
        <taxon>Mucoromycota</taxon>
        <taxon>Mucoromycotina</taxon>
        <taxon>Mucoromycetes</taxon>
        <taxon>Mucorales</taxon>
        <taxon>Mucorineae</taxon>
        <taxon>Mucoraceae</taxon>
        <taxon>Helicostylum</taxon>
    </lineage>
</organism>
<evidence type="ECO:0000256" key="4">
    <source>
        <dbReference type="SAM" id="SignalP"/>
    </source>
</evidence>
<keyword evidence="3" id="KW-0472">Membrane</keyword>
<dbReference type="InterPro" id="IPR001087">
    <property type="entry name" value="GDSL"/>
</dbReference>
<gene>
    <name evidence="5" type="ORF">HPULCUR_009289</name>
</gene>
<dbReference type="PANTHER" id="PTHR45648:SF22">
    <property type="entry name" value="GDSL LIPASE_ACYLHYDROLASE FAMILY PROTEIN (AFU_ORTHOLOGUE AFUA_4G14700)"/>
    <property type="match status" value="1"/>
</dbReference>
<reference evidence="5 6" key="1">
    <citation type="submission" date="2024-04" db="EMBL/GenBank/DDBJ databases">
        <title>genome sequences of Mucor flavus KT1a and Helicostylum pulchrum KT1b strains isolation_sourced from the surface of a dry-aged beef.</title>
        <authorList>
            <person name="Toyotome T."/>
            <person name="Hosono M."/>
            <person name="Torimaru M."/>
            <person name="Fukuda K."/>
            <person name="Mikami N."/>
        </authorList>
    </citation>
    <scope>NUCLEOTIDE SEQUENCE [LARGE SCALE GENOMIC DNA]</scope>
    <source>
        <strain evidence="5 6">KT1b</strain>
    </source>
</reference>
<dbReference type="InterPro" id="IPR036514">
    <property type="entry name" value="SGNH_hydro_sf"/>
</dbReference>
<proteinExistence type="predicted"/>
<evidence type="ECO:0000256" key="1">
    <source>
        <dbReference type="ARBA" id="ARBA00022801"/>
    </source>
</evidence>
<keyword evidence="4" id="KW-0732">Signal</keyword>
<feature type="region of interest" description="Disordered" evidence="2">
    <location>
        <begin position="313"/>
        <end position="337"/>
    </location>
</feature>
<keyword evidence="3" id="KW-0812">Transmembrane</keyword>
<dbReference type="Proteomes" id="UP001476247">
    <property type="component" value="Unassembled WGS sequence"/>
</dbReference>
<accession>A0ABP9YA18</accession>
<dbReference type="EMBL" id="BAABUJ010000030">
    <property type="protein sequence ID" value="GAA5803804.1"/>
    <property type="molecule type" value="Genomic_DNA"/>
</dbReference>
<protein>
    <submittedName>
        <fullName evidence="5">Uncharacterized protein</fullName>
    </submittedName>
</protein>
<evidence type="ECO:0000256" key="3">
    <source>
        <dbReference type="SAM" id="Phobius"/>
    </source>
</evidence>
<feature type="transmembrane region" description="Helical" evidence="3">
    <location>
        <begin position="346"/>
        <end position="365"/>
    </location>
</feature>
<name>A0ABP9YA18_9FUNG</name>
<evidence type="ECO:0000313" key="6">
    <source>
        <dbReference type="Proteomes" id="UP001476247"/>
    </source>
</evidence>
<keyword evidence="3" id="KW-1133">Transmembrane helix</keyword>
<dbReference type="InterPro" id="IPR051058">
    <property type="entry name" value="GDSL_Est/Lipase"/>
</dbReference>
<keyword evidence="6" id="KW-1185">Reference proteome</keyword>
<feature type="chain" id="PRO_5045828663" evidence="4">
    <location>
        <begin position="17"/>
        <end position="399"/>
    </location>
</feature>
<dbReference type="Gene3D" id="3.40.50.1110">
    <property type="entry name" value="SGNH hydrolase"/>
    <property type="match status" value="1"/>
</dbReference>
<evidence type="ECO:0000313" key="5">
    <source>
        <dbReference type="EMBL" id="GAA5803804.1"/>
    </source>
</evidence>
<evidence type="ECO:0000256" key="2">
    <source>
        <dbReference type="SAM" id="MobiDB-lite"/>
    </source>
</evidence>
<feature type="signal peptide" evidence="4">
    <location>
        <begin position="1"/>
        <end position="16"/>
    </location>
</feature>
<comment type="caution">
    <text evidence="5">The sequence shown here is derived from an EMBL/GenBank/DDBJ whole genome shotgun (WGS) entry which is preliminary data.</text>
</comment>
<dbReference type="PANTHER" id="PTHR45648">
    <property type="entry name" value="GDSL LIPASE/ACYLHYDROLASE FAMILY PROTEIN (AFU_ORTHOLOGUE AFUA_4G14700)"/>
    <property type="match status" value="1"/>
</dbReference>
<dbReference type="Pfam" id="PF00657">
    <property type="entry name" value="Lipase_GDSL"/>
    <property type="match status" value="1"/>
</dbReference>
<dbReference type="SUPFAM" id="SSF52266">
    <property type="entry name" value="SGNH hydrolase"/>
    <property type="match status" value="1"/>
</dbReference>